<sequence length="120" mass="13198">MSRWLRSQQFGSASSSPRLLSLLDAVASVPPRGSPRRPPYPVRLKASPFCLILRSWIRRRCHPPAAAAQLSGSHRAGGFERKAVAGEEVGGSHEEERVDHDRHAGSVHMSALPDDLRTQQ</sequence>
<evidence type="ECO:0000313" key="2">
    <source>
        <dbReference type="EnsemblPlants" id="TuG1812G0300001525.01.T01"/>
    </source>
</evidence>
<evidence type="ECO:0000256" key="1">
    <source>
        <dbReference type="SAM" id="MobiDB-lite"/>
    </source>
</evidence>
<accession>A0A8R7PQA5</accession>
<organism evidence="2 3">
    <name type="scientific">Triticum urartu</name>
    <name type="common">Red wild einkorn</name>
    <name type="synonym">Crithodium urartu</name>
    <dbReference type="NCBI Taxonomy" id="4572"/>
    <lineage>
        <taxon>Eukaryota</taxon>
        <taxon>Viridiplantae</taxon>
        <taxon>Streptophyta</taxon>
        <taxon>Embryophyta</taxon>
        <taxon>Tracheophyta</taxon>
        <taxon>Spermatophyta</taxon>
        <taxon>Magnoliopsida</taxon>
        <taxon>Liliopsida</taxon>
        <taxon>Poales</taxon>
        <taxon>Poaceae</taxon>
        <taxon>BOP clade</taxon>
        <taxon>Pooideae</taxon>
        <taxon>Triticodae</taxon>
        <taxon>Triticeae</taxon>
        <taxon>Triticinae</taxon>
        <taxon>Triticum</taxon>
    </lineage>
</organism>
<keyword evidence="3" id="KW-1185">Reference proteome</keyword>
<dbReference type="Gramene" id="TuG1812G0300001525.01.T01">
    <property type="protein sequence ID" value="TuG1812G0300001525.01.T01"/>
    <property type="gene ID" value="TuG1812G0300001525.01"/>
</dbReference>
<feature type="region of interest" description="Disordered" evidence="1">
    <location>
        <begin position="85"/>
        <end position="120"/>
    </location>
</feature>
<reference evidence="2" key="3">
    <citation type="submission" date="2022-06" db="UniProtKB">
        <authorList>
            <consortium name="EnsemblPlants"/>
        </authorList>
    </citation>
    <scope>IDENTIFICATION</scope>
</reference>
<reference evidence="3" key="1">
    <citation type="journal article" date="2013" name="Nature">
        <title>Draft genome of the wheat A-genome progenitor Triticum urartu.</title>
        <authorList>
            <person name="Ling H.Q."/>
            <person name="Zhao S."/>
            <person name="Liu D."/>
            <person name="Wang J."/>
            <person name="Sun H."/>
            <person name="Zhang C."/>
            <person name="Fan H."/>
            <person name="Li D."/>
            <person name="Dong L."/>
            <person name="Tao Y."/>
            <person name="Gao C."/>
            <person name="Wu H."/>
            <person name="Li Y."/>
            <person name="Cui Y."/>
            <person name="Guo X."/>
            <person name="Zheng S."/>
            <person name="Wang B."/>
            <person name="Yu K."/>
            <person name="Liang Q."/>
            <person name="Yang W."/>
            <person name="Lou X."/>
            <person name="Chen J."/>
            <person name="Feng M."/>
            <person name="Jian J."/>
            <person name="Zhang X."/>
            <person name="Luo G."/>
            <person name="Jiang Y."/>
            <person name="Liu J."/>
            <person name="Wang Z."/>
            <person name="Sha Y."/>
            <person name="Zhang B."/>
            <person name="Wu H."/>
            <person name="Tang D."/>
            <person name="Shen Q."/>
            <person name="Xue P."/>
            <person name="Zou S."/>
            <person name="Wang X."/>
            <person name="Liu X."/>
            <person name="Wang F."/>
            <person name="Yang Y."/>
            <person name="An X."/>
            <person name="Dong Z."/>
            <person name="Zhang K."/>
            <person name="Zhang X."/>
            <person name="Luo M.C."/>
            <person name="Dvorak J."/>
            <person name="Tong Y."/>
            <person name="Wang J."/>
            <person name="Yang H."/>
            <person name="Li Z."/>
            <person name="Wang D."/>
            <person name="Zhang A."/>
            <person name="Wang J."/>
        </authorList>
    </citation>
    <scope>NUCLEOTIDE SEQUENCE</scope>
    <source>
        <strain evidence="3">cv. G1812</strain>
    </source>
</reference>
<name>A0A8R7PQA5_TRIUA</name>
<evidence type="ECO:0000313" key="3">
    <source>
        <dbReference type="Proteomes" id="UP000015106"/>
    </source>
</evidence>
<proteinExistence type="predicted"/>
<protein>
    <submittedName>
        <fullName evidence="2">Uncharacterized protein</fullName>
    </submittedName>
</protein>
<dbReference type="EnsemblPlants" id="TuG1812G0300001525.01.T01">
    <property type="protein sequence ID" value="TuG1812G0300001525.01.T01"/>
    <property type="gene ID" value="TuG1812G0300001525.01"/>
</dbReference>
<dbReference type="AlphaFoldDB" id="A0A8R7PQA5"/>
<reference evidence="2" key="2">
    <citation type="submission" date="2018-03" db="EMBL/GenBank/DDBJ databases">
        <title>The Triticum urartu genome reveals the dynamic nature of wheat genome evolution.</title>
        <authorList>
            <person name="Ling H."/>
            <person name="Ma B."/>
            <person name="Shi X."/>
            <person name="Liu H."/>
            <person name="Dong L."/>
            <person name="Sun H."/>
            <person name="Cao Y."/>
            <person name="Gao Q."/>
            <person name="Zheng S."/>
            <person name="Li Y."/>
            <person name="Yu Y."/>
            <person name="Du H."/>
            <person name="Qi M."/>
            <person name="Li Y."/>
            <person name="Yu H."/>
            <person name="Cui Y."/>
            <person name="Wang N."/>
            <person name="Chen C."/>
            <person name="Wu H."/>
            <person name="Zhao Y."/>
            <person name="Zhang J."/>
            <person name="Li Y."/>
            <person name="Zhou W."/>
            <person name="Zhang B."/>
            <person name="Hu W."/>
            <person name="Eijk M."/>
            <person name="Tang J."/>
            <person name="Witsenboer H."/>
            <person name="Zhao S."/>
            <person name="Li Z."/>
            <person name="Zhang A."/>
            <person name="Wang D."/>
            <person name="Liang C."/>
        </authorList>
    </citation>
    <scope>NUCLEOTIDE SEQUENCE [LARGE SCALE GENOMIC DNA]</scope>
    <source>
        <strain evidence="2">cv. G1812</strain>
    </source>
</reference>
<feature type="compositionally biased region" description="Basic and acidic residues" evidence="1">
    <location>
        <begin position="85"/>
        <end position="104"/>
    </location>
</feature>
<dbReference type="Proteomes" id="UP000015106">
    <property type="component" value="Chromosome 3"/>
</dbReference>